<dbReference type="PANTHER" id="PTHR43140:SF1">
    <property type="entry name" value="TYPE I RESTRICTION ENZYME ECOKI SPECIFICITY SUBUNIT"/>
    <property type="match status" value="1"/>
</dbReference>
<evidence type="ECO:0000256" key="4">
    <source>
        <dbReference type="ARBA" id="ARBA00038652"/>
    </source>
</evidence>
<proteinExistence type="inferred from homology"/>
<keyword evidence="5" id="KW-0378">Hydrolase</keyword>
<evidence type="ECO:0000256" key="1">
    <source>
        <dbReference type="ARBA" id="ARBA00010923"/>
    </source>
</evidence>
<dbReference type="InterPro" id="IPR051212">
    <property type="entry name" value="Type-I_RE_S_subunit"/>
</dbReference>
<comment type="similarity">
    <text evidence="1">Belongs to the type-I restriction system S methylase family.</text>
</comment>
<evidence type="ECO:0000256" key="3">
    <source>
        <dbReference type="ARBA" id="ARBA00023125"/>
    </source>
</evidence>
<dbReference type="GO" id="GO:0004519">
    <property type="term" value="F:endonuclease activity"/>
    <property type="evidence" value="ECO:0007669"/>
    <property type="project" value="UniProtKB-KW"/>
</dbReference>
<dbReference type="EMBL" id="CP033905">
    <property type="protein sequence ID" value="AZR07163.1"/>
    <property type="molecule type" value="Genomic_DNA"/>
</dbReference>
<dbReference type="RefSeq" id="WP_108726339.1">
    <property type="nucleotide sequence ID" value="NZ_CP029001.1"/>
</dbReference>
<name>A0A380MDF0_9ACTO</name>
<dbReference type="REBASE" id="420159">
    <property type="entry name" value="S.Tpy5224I"/>
</dbReference>
<dbReference type="InterPro" id="IPR044946">
    <property type="entry name" value="Restrct_endonuc_typeI_TRD_sf"/>
</dbReference>
<keyword evidence="3" id="KW-0238">DNA-binding</keyword>
<evidence type="ECO:0000313" key="5">
    <source>
        <dbReference type="EMBL" id="AZR07163.1"/>
    </source>
</evidence>
<organism evidence="5 6">
    <name type="scientific">Trueperella pyogenes</name>
    <dbReference type="NCBI Taxonomy" id="1661"/>
    <lineage>
        <taxon>Bacteria</taxon>
        <taxon>Bacillati</taxon>
        <taxon>Actinomycetota</taxon>
        <taxon>Actinomycetes</taxon>
        <taxon>Actinomycetales</taxon>
        <taxon>Actinomycetaceae</taxon>
        <taxon>Trueperella</taxon>
    </lineage>
</organism>
<dbReference type="REBASE" id="291012">
    <property type="entry name" value="S.TpyTP4I"/>
</dbReference>
<dbReference type="InterPro" id="IPR000055">
    <property type="entry name" value="Restrct_endonuc_typeI_TRD"/>
</dbReference>
<dbReference type="GO" id="GO:0003677">
    <property type="term" value="F:DNA binding"/>
    <property type="evidence" value="ECO:0007669"/>
    <property type="project" value="UniProtKB-KW"/>
</dbReference>
<accession>A0A380MDF0</accession>
<keyword evidence="5" id="KW-0255">Endonuclease</keyword>
<comment type="subunit">
    <text evidence="4">The methyltransferase is composed of M and S polypeptides.</text>
</comment>
<dbReference type="PANTHER" id="PTHR43140">
    <property type="entry name" value="TYPE-1 RESTRICTION ENZYME ECOKI SPECIFICITY PROTEIN"/>
    <property type="match status" value="1"/>
</dbReference>
<dbReference type="Gene3D" id="3.90.220.20">
    <property type="entry name" value="DNA methylase specificity domains"/>
    <property type="match status" value="2"/>
</dbReference>
<keyword evidence="5" id="KW-0540">Nuclease</keyword>
<evidence type="ECO:0000313" key="6">
    <source>
        <dbReference type="Proteomes" id="UP000275951"/>
    </source>
</evidence>
<evidence type="ECO:0000256" key="2">
    <source>
        <dbReference type="ARBA" id="ARBA00022747"/>
    </source>
</evidence>
<dbReference type="Proteomes" id="UP000275951">
    <property type="component" value="Chromosome"/>
</dbReference>
<dbReference type="GO" id="GO:0009307">
    <property type="term" value="P:DNA restriction-modification system"/>
    <property type="evidence" value="ECO:0007669"/>
    <property type="project" value="UniProtKB-KW"/>
</dbReference>
<dbReference type="Gene3D" id="1.10.287.1120">
    <property type="entry name" value="Bipartite methylase S protein"/>
    <property type="match status" value="1"/>
</dbReference>
<dbReference type="AlphaFoldDB" id="A0A380MDF0"/>
<protein>
    <submittedName>
        <fullName evidence="5">Restriction endonuclease subunit S</fullName>
    </submittedName>
</protein>
<gene>
    <name evidence="5" type="ORF">EBQ10_07560</name>
</gene>
<dbReference type="SUPFAM" id="SSF116734">
    <property type="entry name" value="DNA methylase specificity domain"/>
    <property type="match status" value="2"/>
</dbReference>
<reference evidence="5 6" key="1">
    <citation type="submission" date="2018-11" db="EMBL/GenBank/DDBJ databases">
        <title>Multidrug-resistant genes are associated with an 42-kb island TGI1 carrying a complex class 1 integron in a Trueperella pyogenes.</title>
        <authorList>
            <person name="Dong W."/>
        </authorList>
    </citation>
    <scope>NUCLEOTIDE SEQUENCE [LARGE SCALE GENOMIC DNA]</scope>
    <source>
        <strain evidence="5 6">TP4</strain>
    </source>
</reference>
<dbReference type="Pfam" id="PF01420">
    <property type="entry name" value="Methylase_S"/>
    <property type="match status" value="1"/>
</dbReference>
<keyword evidence="2" id="KW-0680">Restriction system</keyword>
<sequence length="433" mass="49338">MSGKDWVDRVPDNWNLVRFSKAYRFSRGLDIKKQDLSDHGLPVINYGQIHAKDNPGVRISDQHIRYIPKELVKEAQLGRALLEKGDIVFADTSEDTEGAGNMVRAAGGNTLYAGYHALIARPNSGFRHKYMAYQMISPSWRQQIQRSVQGVKVYSITQRIFNEVTILQPPLHEQQLIVHYLDQKTAEIDALIEKLSRQVVLLERYRRELIARTVTRGLNPDVPMRDSGIEWIGEVPSAWSEGSLKSILRRVSIKNQLDRRVLSVERVNGVVNRETEGSPDNHNRLPDDLSRYLAVDSGQFVMNKMKAWQGSYGVSRLDGIVSPAYYVFDLRYPNPEFFNWAIRSDAYVPFFGRDSYGIRTDQWDFKISALRSIPFFIPPAAEQAAIADYLKREARVLDSSIANINKQIVLLGEYRKQVINDAVTGKVRVGEVA</sequence>